<proteinExistence type="inferred from homology"/>
<dbReference type="PANTHER" id="PTHR30483:SF37">
    <property type="entry name" value="ABC TRANSPORTER SUBSTRATE-BINDING PROTEIN"/>
    <property type="match status" value="1"/>
</dbReference>
<dbReference type="InterPro" id="IPR028081">
    <property type="entry name" value="Leu-bd"/>
</dbReference>
<keyword evidence="2" id="KW-0732">Signal</keyword>
<evidence type="ECO:0000313" key="6">
    <source>
        <dbReference type="Proteomes" id="UP000321638"/>
    </source>
</evidence>
<dbReference type="InterPro" id="IPR051010">
    <property type="entry name" value="BCAA_transport"/>
</dbReference>
<evidence type="ECO:0000313" key="5">
    <source>
        <dbReference type="EMBL" id="TXL71656.1"/>
    </source>
</evidence>
<gene>
    <name evidence="5" type="ORF">FHP25_29415</name>
</gene>
<dbReference type="InterPro" id="IPR028082">
    <property type="entry name" value="Peripla_BP_I"/>
</dbReference>
<keyword evidence="3" id="KW-0813">Transport</keyword>
<keyword evidence="3" id="KW-0029">Amino-acid transport</keyword>
<dbReference type="Pfam" id="PF13458">
    <property type="entry name" value="Peripla_BP_6"/>
    <property type="match status" value="1"/>
</dbReference>
<dbReference type="EMBL" id="VDUZ01000041">
    <property type="protein sequence ID" value="TXL71656.1"/>
    <property type="molecule type" value="Genomic_DNA"/>
</dbReference>
<evidence type="ECO:0000256" key="1">
    <source>
        <dbReference type="ARBA" id="ARBA00010062"/>
    </source>
</evidence>
<comment type="caution">
    <text evidence="5">The sequence shown here is derived from an EMBL/GenBank/DDBJ whole genome shotgun (WGS) entry which is preliminary data.</text>
</comment>
<dbReference type="GO" id="GO:0006865">
    <property type="term" value="P:amino acid transport"/>
    <property type="evidence" value="ECO:0007669"/>
    <property type="project" value="UniProtKB-KW"/>
</dbReference>
<keyword evidence="6" id="KW-1185">Reference proteome</keyword>
<dbReference type="Proteomes" id="UP000321638">
    <property type="component" value="Unassembled WGS sequence"/>
</dbReference>
<organism evidence="5 6">
    <name type="scientific">Vineibacter terrae</name>
    <dbReference type="NCBI Taxonomy" id="2586908"/>
    <lineage>
        <taxon>Bacteria</taxon>
        <taxon>Pseudomonadati</taxon>
        <taxon>Pseudomonadota</taxon>
        <taxon>Alphaproteobacteria</taxon>
        <taxon>Hyphomicrobiales</taxon>
        <taxon>Vineibacter</taxon>
    </lineage>
</organism>
<dbReference type="SUPFAM" id="SSF53822">
    <property type="entry name" value="Periplasmic binding protein-like I"/>
    <property type="match status" value="1"/>
</dbReference>
<name>A0A5C8PCX0_9HYPH</name>
<comment type="similarity">
    <text evidence="1">Belongs to the leucine-binding protein family.</text>
</comment>
<accession>A0A5C8PCX0</accession>
<dbReference type="Gene3D" id="3.40.50.2300">
    <property type="match status" value="2"/>
</dbReference>
<evidence type="ECO:0000256" key="2">
    <source>
        <dbReference type="ARBA" id="ARBA00022729"/>
    </source>
</evidence>
<protein>
    <submittedName>
        <fullName evidence="5">Branched-chain amino acid ABC transporter substrate-binding protein</fullName>
    </submittedName>
</protein>
<feature type="domain" description="Leucine-binding protein" evidence="4">
    <location>
        <begin position="49"/>
        <end position="412"/>
    </location>
</feature>
<evidence type="ECO:0000256" key="3">
    <source>
        <dbReference type="ARBA" id="ARBA00022970"/>
    </source>
</evidence>
<dbReference type="CDD" id="cd06340">
    <property type="entry name" value="PBP1_ABC_ligand_binding-like"/>
    <property type="match status" value="1"/>
</dbReference>
<dbReference type="AlphaFoldDB" id="A0A5C8PCX0"/>
<reference evidence="5 6" key="1">
    <citation type="submission" date="2019-06" db="EMBL/GenBank/DDBJ databases">
        <title>New taxonomy in bacterial strain CC-CFT640, isolated from vineyard.</title>
        <authorList>
            <person name="Lin S.-Y."/>
            <person name="Tsai C.-F."/>
            <person name="Young C.-C."/>
        </authorList>
    </citation>
    <scope>NUCLEOTIDE SEQUENCE [LARGE SCALE GENOMIC DNA]</scope>
    <source>
        <strain evidence="5 6">CC-CFT640</strain>
    </source>
</reference>
<sequence length="438" mass="46667">MVRPLTRRSDKRRLARARCIGRRTVKGFAPLLAACIAALAALPGLAADPVKIGVIYPLTGNAASAGQSAKDAVELGAEIVNGTYPDLAQLPLAATAGLPNLGGARIQLVSADHQGNPQVGQNQTLRLITQEKVAAMLGAYHSSVALVATAVAERQGVPFLVADSVALNITGRGFKWVFRTGPIASDFAKAYTAFLTDLKKAGRKIDTIAVVNENTDYGSSVAGSILAAAKSADIAVAAQIPYNANSADVSAQVLQLKTLNPDAVIFISYTADTILYFKTMRNLDYLPPIIIGDDAGFSDPTFIPNVGDLAQGAVNRSAWDVGKAGSSSYVINQMFKARHGRDLDDTSARWMQGFLALAEAINRAGSTAPDKIQAALKATDLKPDQLMIGYRGVTFDQTGQNTLSATYLIQLRGKEYVSVWPEDRATARFEWPMKGWKK</sequence>
<dbReference type="PANTHER" id="PTHR30483">
    <property type="entry name" value="LEUCINE-SPECIFIC-BINDING PROTEIN"/>
    <property type="match status" value="1"/>
</dbReference>
<evidence type="ECO:0000259" key="4">
    <source>
        <dbReference type="Pfam" id="PF13458"/>
    </source>
</evidence>
<dbReference type="OrthoDB" id="7251828at2"/>